<evidence type="ECO:0000259" key="4">
    <source>
        <dbReference type="Pfam" id="PF24883"/>
    </source>
</evidence>
<protein>
    <recommendedName>
        <fullName evidence="7">Nucleoside phosphorylase domain-containing protein</fullName>
    </recommendedName>
</protein>
<feature type="domain" description="Nephrocystin 3-like N-terminal" evidence="4">
    <location>
        <begin position="410"/>
        <end position="593"/>
    </location>
</feature>
<dbReference type="Gene3D" id="3.40.50.300">
    <property type="entry name" value="P-loop containing nucleotide triphosphate hydrolases"/>
    <property type="match status" value="1"/>
</dbReference>
<dbReference type="Proteomes" id="UP001610334">
    <property type="component" value="Unassembled WGS sequence"/>
</dbReference>
<dbReference type="InterPro" id="IPR053137">
    <property type="entry name" value="NLR-like"/>
</dbReference>
<dbReference type="PANTHER" id="PTHR46082">
    <property type="entry name" value="ATP/GTP-BINDING PROTEIN-RELATED"/>
    <property type="match status" value="1"/>
</dbReference>
<accession>A0ABR4HA66</accession>
<evidence type="ECO:0000256" key="1">
    <source>
        <dbReference type="ARBA" id="ARBA00022737"/>
    </source>
</evidence>
<dbReference type="InterPro" id="IPR027417">
    <property type="entry name" value="P-loop_NTPase"/>
</dbReference>
<dbReference type="Pfam" id="PF01048">
    <property type="entry name" value="PNP_UDP_1"/>
    <property type="match status" value="1"/>
</dbReference>
<keyword evidence="6" id="KW-1185">Reference proteome</keyword>
<proteinExistence type="predicted"/>
<gene>
    <name evidence="5" type="ORF">BJX63DRAFT_397231</name>
</gene>
<feature type="region of interest" description="Disordered" evidence="2">
    <location>
        <begin position="16"/>
        <end position="67"/>
    </location>
</feature>
<dbReference type="Gene3D" id="3.40.50.1580">
    <property type="entry name" value="Nucleoside phosphorylase domain"/>
    <property type="match status" value="1"/>
</dbReference>
<dbReference type="PANTHER" id="PTHR46082:SF11">
    <property type="entry name" value="AAA+ ATPASE DOMAIN-CONTAINING PROTEIN-RELATED"/>
    <property type="match status" value="1"/>
</dbReference>
<reference evidence="5 6" key="1">
    <citation type="submission" date="2024-07" db="EMBL/GenBank/DDBJ databases">
        <title>Section-level genome sequencing and comparative genomics of Aspergillus sections Usti and Cavernicolus.</title>
        <authorList>
            <consortium name="Lawrence Berkeley National Laboratory"/>
            <person name="Nybo J.L."/>
            <person name="Vesth T.C."/>
            <person name="Theobald S."/>
            <person name="Frisvad J.C."/>
            <person name="Larsen T.O."/>
            <person name="Kjaerboelling I."/>
            <person name="Rothschild-Mancinelli K."/>
            <person name="Lyhne E.K."/>
            <person name="Kogle M.E."/>
            <person name="Barry K."/>
            <person name="Clum A."/>
            <person name="Na H."/>
            <person name="Ledsgaard L."/>
            <person name="Lin J."/>
            <person name="Lipzen A."/>
            <person name="Kuo A."/>
            <person name="Riley R."/>
            <person name="Mondo S."/>
            <person name="Labutti K."/>
            <person name="Haridas S."/>
            <person name="Pangalinan J."/>
            <person name="Salamov A.A."/>
            <person name="Simmons B.A."/>
            <person name="Magnuson J.K."/>
            <person name="Chen J."/>
            <person name="Drula E."/>
            <person name="Henrissat B."/>
            <person name="Wiebenga A."/>
            <person name="Lubbers R.J."/>
            <person name="Gomes A.C."/>
            <person name="Makela M.R."/>
            <person name="Stajich J."/>
            <person name="Grigoriev I.V."/>
            <person name="Mortensen U.H."/>
            <person name="De Vries R.P."/>
            <person name="Baker S.E."/>
            <person name="Andersen M.R."/>
        </authorList>
    </citation>
    <scope>NUCLEOTIDE SEQUENCE [LARGE SCALE GENOMIC DNA]</scope>
    <source>
        <strain evidence="5 6">CBS 588.65</strain>
    </source>
</reference>
<evidence type="ECO:0000259" key="3">
    <source>
        <dbReference type="Pfam" id="PF01048"/>
    </source>
</evidence>
<evidence type="ECO:0008006" key="7">
    <source>
        <dbReference type="Google" id="ProtNLM"/>
    </source>
</evidence>
<dbReference type="Pfam" id="PF24883">
    <property type="entry name" value="NPHP3_N"/>
    <property type="match status" value="1"/>
</dbReference>
<name>A0ABR4HA66_9EURO</name>
<dbReference type="InterPro" id="IPR035994">
    <property type="entry name" value="Nucleoside_phosphorylase_sf"/>
</dbReference>
<evidence type="ECO:0000313" key="6">
    <source>
        <dbReference type="Proteomes" id="UP001610334"/>
    </source>
</evidence>
<feature type="domain" description="Nucleoside phosphorylase" evidence="3">
    <location>
        <begin position="75"/>
        <end position="359"/>
    </location>
</feature>
<organism evidence="5 6">
    <name type="scientific">Aspergillus granulosus</name>
    <dbReference type="NCBI Taxonomy" id="176169"/>
    <lineage>
        <taxon>Eukaryota</taxon>
        <taxon>Fungi</taxon>
        <taxon>Dikarya</taxon>
        <taxon>Ascomycota</taxon>
        <taxon>Pezizomycotina</taxon>
        <taxon>Eurotiomycetes</taxon>
        <taxon>Eurotiomycetidae</taxon>
        <taxon>Eurotiales</taxon>
        <taxon>Aspergillaceae</taxon>
        <taxon>Aspergillus</taxon>
        <taxon>Aspergillus subgen. Nidulantes</taxon>
    </lineage>
</organism>
<dbReference type="InterPro" id="IPR000845">
    <property type="entry name" value="Nucleoside_phosphorylase_d"/>
</dbReference>
<comment type="caution">
    <text evidence="5">The sequence shown here is derived from an EMBL/GenBank/DDBJ whole genome shotgun (WGS) entry which is preliminary data.</text>
</comment>
<keyword evidence="1" id="KW-0677">Repeat</keyword>
<evidence type="ECO:0000256" key="2">
    <source>
        <dbReference type="SAM" id="MobiDB-lite"/>
    </source>
</evidence>
<dbReference type="SUPFAM" id="SSF52540">
    <property type="entry name" value="P-loop containing nucleoside triphosphate hydrolases"/>
    <property type="match status" value="1"/>
</dbReference>
<dbReference type="EMBL" id="JBFXLT010000050">
    <property type="protein sequence ID" value="KAL2812205.1"/>
    <property type="molecule type" value="Genomic_DNA"/>
</dbReference>
<dbReference type="InterPro" id="IPR056884">
    <property type="entry name" value="NPHP3-like_N"/>
</dbReference>
<feature type="non-terminal residue" evidence="5">
    <location>
        <position position="941"/>
    </location>
</feature>
<evidence type="ECO:0000313" key="5">
    <source>
        <dbReference type="EMBL" id="KAL2812205.1"/>
    </source>
</evidence>
<sequence>MAERCYAIGYQGQGASVTNVISSQDSKRSRRDTDDDSPTPGASKRPKPDLELDSSDDEHRKDGTPAMFSPDDYTVGWVCALPIEMAAAKAMLDTVHETLPSVPNDTNTYTLGNIAMHNIVIACLPSGHYGTNNAATVASNMCRSFPSLRVGLMVGIGGGVPGKFDIRLGDVVVSNSVVQYDLGKAIGGGHLRRTGVPIRPQQALLTAVAKLRGDHALEPSRIPSILSEMLERYPQMAKYAYRGPLQDQLFDVSYDHIQPTDNCEHCDTSRLVNRPARGNTDPKIHYGVIASGNQVMKDGKTRDRLAQELDVLCFEMEAAGLMDSFPCLVIRGICDYSDSHKNKNWQEYAAATAAAYAKELLSVIPAIGVRRTPTVAMLLTKADRQKRLMESLKFEQIDVHRSGIKANHAETCQWLLTHPDYLHWLDPEKAVDHRGFLWIKGKPGAGKSTIMNFAYTQATNDKANTVISFFFNARGDNLERSTTGMYRSLLFQLLNALPSLLEIFNGPEHRNKLDDLYETIVSQSRLPKWQMELLQDLLRRAIGMLDKQSLMFFVDALDECDEDEVEEMVDYFEDLGQYAVSNGKRLTICFSSRHYPHIDIQYGRKLTLELQEGHEKDIAAYIQSKLKVRKSKTAEDIKTKMQIKAGGIFMWVVLVVDILNKEYKGGRIFDVRKRLDTIPTKLSDLFREILSRDQKNLRDLRLCIQWIVFAKRPLKLEEYYFAAVSGLSPDELREWDSEEVTREDMSKFVLSSSKGLAETTKAKNPTVQFIHESVREFFLKDGLPELWPNLTAADFQSISHGQLQQCCYTYIKLDISDYLPPKTPILKASKASHEAKLVRSVVLDKFPFLEYATRHVLYHADAAANGSSQEEFLEDFTLKAWINLSNVFEIYEIRRYTPTASLLYILAENNFARLIRTALRLDSRMDIQGERYQYPFFAALA</sequence>
<dbReference type="SUPFAM" id="SSF53167">
    <property type="entry name" value="Purine and uridine phosphorylases"/>
    <property type="match status" value="1"/>
</dbReference>